<accession>A0ABQ6A8W7</accession>
<keyword evidence="1" id="KW-0812">Transmembrane</keyword>
<gene>
    <name evidence="2" type="ORF">GCM10010909_27290</name>
</gene>
<evidence type="ECO:0000313" key="3">
    <source>
        <dbReference type="Proteomes" id="UP001156641"/>
    </source>
</evidence>
<protein>
    <recommendedName>
        <fullName evidence="4">DUF1269 domain-containing protein</fullName>
    </recommendedName>
</protein>
<sequence>MSATYREAVAVFDTAEALDAAVFALETHGFDRAAFSLLASEEAVEQKLGHRYQLVKEMEDNPAAPRDTFYSRISRLEATYLPAPALAAIGGLMFAGATVALPAVIAAGGGFLLGAAMGGLIHHHHAARVKEQLERGGLVLWVGVRDAAQEEKALQILREHSAHDVHAHEVQL</sequence>
<proteinExistence type="predicted"/>
<keyword evidence="3" id="KW-1185">Reference proteome</keyword>
<keyword evidence="1" id="KW-1133">Transmembrane helix</keyword>
<keyword evidence="1" id="KW-0472">Membrane</keyword>
<evidence type="ECO:0000313" key="2">
    <source>
        <dbReference type="EMBL" id="GLR68048.1"/>
    </source>
</evidence>
<organism evidence="2 3">
    <name type="scientific">Acidocella aquatica</name>
    <dbReference type="NCBI Taxonomy" id="1922313"/>
    <lineage>
        <taxon>Bacteria</taxon>
        <taxon>Pseudomonadati</taxon>
        <taxon>Pseudomonadota</taxon>
        <taxon>Alphaproteobacteria</taxon>
        <taxon>Acetobacterales</taxon>
        <taxon>Acidocellaceae</taxon>
        <taxon>Acidocella</taxon>
    </lineage>
</organism>
<evidence type="ECO:0000256" key="1">
    <source>
        <dbReference type="SAM" id="Phobius"/>
    </source>
</evidence>
<name>A0ABQ6A8W7_9PROT</name>
<feature type="transmembrane region" description="Helical" evidence="1">
    <location>
        <begin position="78"/>
        <end position="97"/>
    </location>
</feature>
<dbReference type="Proteomes" id="UP001156641">
    <property type="component" value="Unassembled WGS sequence"/>
</dbReference>
<comment type="caution">
    <text evidence="2">The sequence shown here is derived from an EMBL/GenBank/DDBJ whole genome shotgun (WGS) entry which is preliminary data.</text>
</comment>
<feature type="transmembrane region" description="Helical" evidence="1">
    <location>
        <begin position="103"/>
        <end position="121"/>
    </location>
</feature>
<dbReference type="RefSeq" id="WP_284258880.1">
    <property type="nucleotide sequence ID" value="NZ_BSOS01000073.1"/>
</dbReference>
<dbReference type="EMBL" id="BSOS01000073">
    <property type="protein sequence ID" value="GLR68048.1"/>
    <property type="molecule type" value="Genomic_DNA"/>
</dbReference>
<evidence type="ECO:0008006" key="4">
    <source>
        <dbReference type="Google" id="ProtNLM"/>
    </source>
</evidence>
<reference evidence="3" key="1">
    <citation type="journal article" date="2019" name="Int. J. Syst. Evol. Microbiol.">
        <title>The Global Catalogue of Microorganisms (GCM) 10K type strain sequencing project: providing services to taxonomists for standard genome sequencing and annotation.</title>
        <authorList>
            <consortium name="The Broad Institute Genomics Platform"/>
            <consortium name="The Broad Institute Genome Sequencing Center for Infectious Disease"/>
            <person name="Wu L."/>
            <person name="Ma J."/>
        </authorList>
    </citation>
    <scope>NUCLEOTIDE SEQUENCE [LARGE SCALE GENOMIC DNA]</scope>
    <source>
        <strain evidence="3">NBRC 112502</strain>
    </source>
</reference>